<keyword evidence="2" id="KW-0732">Signal</keyword>
<feature type="chain" id="PRO_5042172463" description="CTHRC1 C-terminal domain-containing protein" evidence="2">
    <location>
        <begin position="21"/>
        <end position="216"/>
    </location>
</feature>
<accession>A0AAD9NXY7</accession>
<feature type="signal peptide" evidence="2">
    <location>
        <begin position="1"/>
        <end position="20"/>
    </location>
</feature>
<dbReference type="Proteomes" id="UP001209878">
    <property type="component" value="Unassembled WGS sequence"/>
</dbReference>
<proteinExistence type="predicted"/>
<dbReference type="AlphaFoldDB" id="A0AAD9NXY7"/>
<evidence type="ECO:0000256" key="2">
    <source>
        <dbReference type="SAM" id="SignalP"/>
    </source>
</evidence>
<organism evidence="4 5">
    <name type="scientific">Ridgeia piscesae</name>
    <name type="common">Tubeworm</name>
    <dbReference type="NCBI Taxonomy" id="27915"/>
    <lineage>
        <taxon>Eukaryota</taxon>
        <taxon>Metazoa</taxon>
        <taxon>Spiralia</taxon>
        <taxon>Lophotrochozoa</taxon>
        <taxon>Annelida</taxon>
        <taxon>Polychaeta</taxon>
        <taxon>Sedentaria</taxon>
        <taxon>Canalipalpata</taxon>
        <taxon>Sabellida</taxon>
        <taxon>Siboglinidae</taxon>
        <taxon>Ridgeia</taxon>
    </lineage>
</organism>
<keyword evidence="1" id="KW-0175">Coiled coil</keyword>
<dbReference type="EMBL" id="JAODUO010000264">
    <property type="protein sequence ID" value="KAK2184496.1"/>
    <property type="molecule type" value="Genomic_DNA"/>
</dbReference>
<dbReference type="Pfam" id="PF25815">
    <property type="entry name" value="CTHRC1_C"/>
    <property type="match status" value="1"/>
</dbReference>
<reference evidence="4" key="1">
    <citation type="journal article" date="2023" name="Mol. Biol. Evol.">
        <title>Third-Generation Sequencing Reveals the Adaptive Role of the Epigenome in Three Deep-Sea Polychaetes.</title>
        <authorList>
            <person name="Perez M."/>
            <person name="Aroh O."/>
            <person name="Sun Y."/>
            <person name="Lan Y."/>
            <person name="Juniper S.K."/>
            <person name="Young C.R."/>
            <person name="Angers B."/>
            <person name="Qian P.Y."/>
        </authorList>
    </citation>
    <scope>NUCLEOTIDE SEQUENCE</scope>
    <source>
        <strain evidence="4">R07B-5</strain>
    </source>
</reference>
<feature type="domain" description="CTHRC1 C-terminal" evidence="3">
    <location>
        <begin position="103"/>
        <end position="186"/>
    </location>
</feature>
<evidence type="ECO:0000313" key="5">
    <source>
        <dbReference type="Proteomes" id="UP001209878"/>
    </source>
</evidence>
<name>A0AAD9NXY7_RIDPI</name>
<protein>
    <recommendedName>
        <fullName evidence="3">CTHRC1 C-terminal domain-containing protein</fullName>
    </recommendedName>
</protein>
<keyword evidence="5" id="KW-1185">Reference proteome</keyword>
<evidence type="ECO:0000313" key="4">
    <source>
        <dbReference type="EMBL" id="KAK2184496.1"/>
    </source>
</evidence>
<evidence type="ECO:0000259" key="3">
    <source>
        <dbReference type="Pfam" id="PF25815"/>
    </source>
</evidence>
<sequence>MADWALSAMRVMGLLCVTSGQRFGSSNGQCSYTFNCDHDSQGAADPLMKNSVVILQTQMQRLIGEVADLRTDNAQLQKNNARLHQQLEAMIAGDAETMNMSAVNLKQCSRQNLNDERESGLILTCDFVKKRQDTVLRVAWNGDLRLIANGATCRRWFFTLNGAECSQPKSIETQLHVQLQTTNVHRPAYGRNVEPSTGTSGSLLRISHHVMCPLKN</sequence>
<evidence type="ECO:0000256" key="1">
    <source>
        <dbReference type="SAM" id="Coils"/>
    </source>
</evidence>
<gene>
    <name evidence="4" type="ORF">NP493_265g03044</name>
</gene>
<feature type="coiled-coil region" evidence="1">
    <location>
        <begin position="59"/>
        <end position="86"/>
    </location>
</feature>
<comment type="caution">
    <text evidence="4">The sequence shown here is derived from an EMBL/GenBank/DDBJ whole genome shotgun (WGS) entry which is preliminary data.</text>
</comment>
<dbReference type="InterPro" id="IPR057873">
    <property type="entry name" value="CTHRC1_C"/>
</dbReference>